<dbReference type="RefSeq" id="WP_138656292.1">
    <property type="nucleotide sequence ID" value="NZ_VATY01000001.1"/>
</dbReference>
<accession>A0A5S3PTM9</accession>
<comment type="caution">
    <text evidence="1">The sequence shown here is derived from an EMBL/GenBank/DDBJ whole genome shotgun (WGS) entry which is preliminary data.</text>
</comment>
<gene>
    <name evidence="1" type="ORF">FEE95_02710</name>
</gene>
<reference evidence="1 2" key="1">
    <citation type="submission" date="2019-05" db="EMBL/GenBank/DDBJ databases">
        <authorList>
            <person name="Zhang J.-Y."/>
            <person name="Feg X."/>
            <person name="Du Z.-J."/>
        </authorList>
    </citation>
    <scope>NUCLEOTIDE SEQUENCE [LARGE SCALE GENOMIC DNA]</scope>
    <source>
        <strain evidence="1 2">RZ26</strain>
    </source>
</reference>
<name>A0A5S3PTM9_9FLAO</name>
<protein>
    <submittedName>
        <fullName evidence="1">Uncharacterized protein</fullName>
    </submittedName>
</protein>
<sequence length="160" mass="18407">MIKNLLSNSQMHVKKIIENLKKILKPSFLNTLDKSFNLSFRNGNSSLEEVPNLSYIKELSNADIDFQNKFLRTFMEEFTSELKAYQFCIDMGAPRAAAGKVAKLKDKLNILGMKNAFRFAERHQRKLQKGNKSSDGQFKKILAKGNRFLANQLQVYELIN</sequence>
<dbReference type="InterPro" id="IPR036641">
    <property type="entry name" value="HPT_dom_sf"/>
</dbReference>
<dbReference type="OrthoDB" id="1441381at2"/>
<dbReference type="SUPFAM" id="SSF47226">
    <property type="entry name" value="Histidine-containing phosphotransfer domain, HPT domain"/>
    <property type="match status" value="1"/>
</dbReference>
<dbReference type="EMBL" id="VATY01000001">
    <property type="protein sequence ID" value="TMM58359.1"/>
    <property type="molecule type" value="Genomic_DNA"/>
</dbReference>
<dbReference type="GO" id="GO:0000160">
    <property type="term" value="P:phosphorelay signal transduction system"/>
    <property type="evidence" value="ECO:0007669"/>
    <property type="project" value="InterPro"/>
</dbReference>
<evidence type="ECO:0000313" key="1">
    <source>
        <dbReference type="EMBL" id="TMM58359.1"/>
    </source>
</evidence>
<dbReference type="Proteomes" id="UP000310314">
    <property type="component" value="Unassembled WGS sequence"/>
</dbReference>
<evidence type="ECO:0000313" key="2">
    <source>
        <dbReference type="Proteomes" id="UP000310314"/>
    </source>
</evidence>
<keyword evidence="2" id="KW-1185">Reference proteome</keyword>
<dbReference type="AlphaFoldDB" id="A0A5S3PTM9"/>
<proteinExistence type="predicted"/>
<organism evidence="1 2">
    <name type="scientific">Maribacter algarum</name>
    <name type="common">ex Zhang et al. 2020</name>
    <dbReference type="NCBI Taxonomy" id="2578118"/>
    <lineage>
        <taxon>Bacteria</taxon>
        <taxon>Pseudomonadati</taxon>
        <taxon>Bacteroidota</taxon>
        <taxon>Flavobacteriia</taxon>
        <taxon>Flavobacteriales</taxon>
        <taxon>Flavobacteriaceae</taxon>
        <taxon>Maribacter</taxon>
    </lineage>
</organism>